<dbReference type="EC" id="6.3.5.4" evidence="3"/>
<dbReference type="PANTHER" id="PTHR43284:SF1">
    <property type="entry name" value="ASPARAGINE SYNTHETASE"/>
    <property type="match status" value="1"/>
</dbReference>
<evidence type="ECO:0000256" key="6">
    <source>
        <dbReference type="ARBA" id="ARBA00022888"/>
    </source>
</evidence>
<comment type="caution">
    <text evidence="12">The sequence shown here is derived from an EMBL/GenBank/DDBJ whole genome shotgun (WGS) entry which is preliminary data.</text>
</comment>
<dbReference type="CDD" id="cd00712">
    <property type="entry name" value="AsnB"/>
    <property type="match status" value="1"/>
</dbReference>
<proteinExistence type="inferred from homology"/>
<dbReference type="PANTHER" id="PTHR43284">
    <property type="entry name" value="ASPARAGINE SYNTHETASE (GLUTAMINE-HYDROLYZING)"/>
    <property type="match status" value="1"/>
</dbReference>
<feature type="binding site" evidence="10">
    <location>
        <position position="106"/>
    </location>
    <ligand>
        <name>L-glutamine</name>
        <dbReference type="ChEBI" id="CHEBI:58359"/>
    </ligand>
</feature>
<dbReference type="GO" id="GO:0004066">
    <property type="term" value="F:asparagine synthase (glutamine-hydrolyzing) activity"/>
    <property type="evidence" value="ECO:0007669"/>
    <property type="project" value="UniProtKB-EC"/>
</dbReference>
<evidence type="ECO:0000256" key="8">
    <source>
        <dbReference type="ARBA" id="ARBA00048741"/>
    </source>
</evidence>
<comment type="pathway">
    <text evidence="1">Amino-acid biosynthesis; L-asparagine biosynthesis; L-asparagine from L-aspartate (L-Gln route): step 1/1.</text>
</comment>
<dbReference type="InterPro" id="IPR014729">
    <property type="entry name" value="Rossmann-like_a/b/a_fold"/>
</dbReference>
<keyword evidence="5 10" id="KW-0067">ATP-binding</keyword>
<dbReference type="InterPro" id="IPR033738">
    <property type="entry name" value="AsnB_N"/>
</dbReference>
<evidence type="ECO:0000256" key="9">
    <source>
        <dbReference type="PIRSR" id="PIRSR001589-1"/>
    </source>
</evidence>
<keyword evidence="4 10" id="KW-0547">Nucleotide-binding</keyword>
<feature type="domain" description="Glutamine amidotransferase type-2" evidence="11">
    <location>
        <begin position="2"/>
        <end position="219"/>
    </location>
</feature>
<evidence type="ECO:0000256" key="10">
    <source>
        <dbReference type="PIRSR" id="PIRSR001589-2"/>
    </source>
</evidence>
<dbReference type="SUPFAM" id="SSF52402">
    <property type="entry name" value="Adenine nucleotide alpha hydrolases-like"/>
    <property type="match status" value="1"/>
</dbReference>
<evidence type="ECO:0000256" key="2">
    <source>
        <dbReference type="ARBA" id="ARBA00005752"/>
    </source>
</evidence>
<dbReference type="InterPro" id="IPR001962">
    <property type="entry name" value="Asn_synthase"/>
</dbReference>
<evidence type="ECO:0000256" key="7">
    <source>
        <dbReference type="ARBA" id="ARBA00022962"/>
    </source>
</evidence>
<dbReference type="Gene3D" id="3.40.50.620">
    <property type="entry name" value="HUPs"/>
    <property type="match status" value="1"/>
</dbReference>
<dbReference type="Pfam" id="PF13537">
    <property type="entry name" value="GATase_7"/>
    <property type="match status" value="1"/>
</dbReference>
<dbReference type="Proteomes" id="UP000824111">
    <property type="component" value="Unassembled WGS sequence"/>
</dbReference>
<keyword evidence="7 9" id="KW-0315">Glutamine amidotransferase</keyword>
<dbReference type="EMBL" id="DVND01000110">
    <property type="protein sequence ID" value="HIU48536.1"/>
    <property type="molecule type" value="Genomic_DNA"/>
</dbReference>
<dbReference type="GO" id="GO:0005524">
    <property type="term" value="F:ATP binding"/>
    <property type="evidence" value="ECO:0007669"/>
    <property type="project" value="UniProtKB-KW"/>
</dbReference>
<accession>A0A9D1LV37</accession>
<dbReference type="GO" id="GO:0006529">
    <property type="term" value="P:asparagine biosynthetic process"/>
    <property type="evidence" value="ECO:0007669"/>
    <property type="project" value="UniProtKB-KW"/>
</dbReference>
<dbReference type="GO" id="GO:0005829">
    <property type="term" value="C:cytosol"/>
    <property type="evidence" value="ECO:0007669"/>
    <property type="project" value="TreeGrafter"/>
</dbReference>
<keyword evidence="9" id="KW-0028">Amino-acid biosynthesis</keyword>
<dbReference type="PROSITE" id="PS51278">
    <property type="entry name" value="GATASE_TYPE_2"/>
    <property type="match status" value="1"/>
</dbReference>
<organism evidence="12 13">
    <name type="scientific">Candidatus Avimonoglobus intestinipullorum</name>
    <dbReference type="NCBI Taxonomy" id="2840699"/>
    <lineage>
        <taxon>Bacteria</taxon>
        <taxon>Bacillati</taxon>
        <taxon>Bacillota</taxon>
        <taxon>Clostridia</taxon>
        <taxon>Eubacteriales</taxon>
        <taxon>Candidatus Avimonoglobus</taxon>
    </lineage>
</organism>
<dbReference type="InterPro" id="IPR029055">
    <property type="entry name" value="Ntn_hydrolases_N"/>
</dbReference>
<evidence type="ECO:0000313" key="13">
    <source>
        <dbReference type="Proteomes" id="UP000824111"/>
    </source>
</evidence>
<evidence type="ECO:0000256" key="5">
    <source>
        <dbReference type="ARBA" id="ARBA00022840"/>
    </source>
</evidence>
<comment type="similarity">
    <text evidence="2">Belongs to the asparagine synthetase family.</text>
</comment>
<dbReference type="InterPro" id="IPR017932">
    <property type="entry name" value="GATase_2_dom"/>
</dbReference>
<evidence type="ECO:0000256" key="3">
    <source>
        <dbReference type="ARBA" id="ARBA00012737"/>
    </source>
</evidence>
<dbReference type="InterPro" id="IPR051786">
    <property type="entry name" value="ASN_synthetase/amidase"/>
</dbReference>
<reference evidence="12" key="2">
    <citation type="journal article" date="2021" name="PeerJ">
        <title>Extensive microbial diversity within the chicken gut microbiome revealed by metagenomics and culture.</title>
        <authorList>
            <person name="Gilroy R."/>
            <person name="Ravi A."/>
            <person name="Getino M."/>
            <person name="Pursley I."/>
            <person name="Horton D.L."/>
            <person name="Alikhan N.F."/>
            <person name="Baker D."/>
            <person name="Gharbi K."/>
            <person name="Hall N."/>
            <person name="Watson M."/>
            <person name="Adriaenssens E.M."/>
            <person name="Foster-Nyarko E."/>
            <person name="Jarju S."/>
            <person name="Secka A."/>
            <person name="Antonio M."/>
            <person name="Oren A."/>
            <person name="Chaudhuri R.R."/>
            <person name="La Ragione R."/>
            <person name="Hildebrand F."/>
            <person name="Pallen M.J."/>
        </authorList>
    </citation>
    <scope>NUCLEOTIDE SEQUENCE</scope>
    <source>
        <strain evidence="12">ChiSjej4B22-9803</strain>
    </source>
</reference>
<comment type="catalytic activity">
    <reaction evidence="8">
        <text>L-aspartate + L-glutamine + ATP + H2O = L-asparagine + L-glutamate + AMP + diphosphate + H(+)</text>
        <dbReference type="Rhea" id="RHEA:12228"/>
        <dbReference type="ChEBI" id="CHEBI:15377"/>
        <dbReference type="ChEBI" id="CHEBI:15378"/>
        <dbReference type="ChEBI" id="CHEBI:29985"/>
        <dbReference type="ChEBI" id="CHEBI:29991"/>
        <dbReference type="ChEBI" id="CHEBI:30616"/>
        <dbReference type="ChEBI" id="CHEBI:33019"/>
        <dbReference type="ChEBI" id="CHEBI:58048"/>
        <dbReference type="ChEBI" id="CHEBI:58359"/>
        <dbReference type="ChEBI" id="CHEBI:456215"/>
        <dbReference type="EC" id="6.3.5.4"/>
    </reaction>
</comment>
<dbReference type="Pfam" id="PF00733">
    <property type="entry name" value="Asn_synthase"/>
    <property type="match status" value="1"/>
</dbReference>
<keyword evidence="12" id="KW-0436">Ligase</keyword>
<evidence type="ECO:0000256" key="1">
    <source>
        <dbReference type="ARBA" id="ARBA00005187"/>
    </source>
</evidence>
<reference evidence="12" key="1">
    <citation type="submission" date="2020-10" db="EMBL/GenBank/DDBJ databases">
        <authorList>
            <person name="Gilroy R."/>
        </authorList>
    </citation>
    <scope>NUCLEOTIDE SEQUENCE</scope>
    <source>
        <strain evidence="12">ChiSjej4B22-9803</strain>
    </source>
</reference>
<keyword evidence="6 9" id="KW-0061">Asparagine biosynthesis</keyword>
<name>A0A9D1LV37_9FIRM</name>
<feature type="binding site" evidence="10">
    <location>
        <position position="266"/>
    </location>
    <ligand>
        <name>ATP</name>
        <dbReference type="ChEBI" id="CHEBI:30616"/>
    </ligand>
</feature>
<evidence type="ECO:0000313" key="12">
    <source>
        <dbReference type="EMBL" id="HIU48536.1"/>
    </source>
</evidence>
<dbReference type="AlphaFoldDB" id="A0A9D1LV37"/>
<gene>
    <name evidence="12" type="primary">asnB</name>
    <name evidence="12" type="ORF">IAB04_04180</name>
</gene>
<dbReference type="PIRSF" id="PIRSF001589">
    <property type="entry name" value="Asn_synthetase_glu-h"/>
    <property type="match status" value="1"/>
</dbReference>
<sequence length="568" mass="63521">MCGIAGIVNFKRNLIAYKGYNTLLVRDMAESLRRRGPDSAGEWVGEHAAFANTRLSVIDPLGGSQPMKRIIEGYEFVITYNGELYNAPELRKDLSEFGYIFSTDSDTETLLYAYVHYGTECAKRLNGMYAFCIWDSMRQRVFACRDRFGIKPFFYTVRDHTFIFASEAKALFRHPAVAPEIDKEGLQELFACPPCHSRGGIFRGIEELPGAHYMLISRTGILTKSYWTLQRTEHTESLEETAGHLRALLCDSVRRRLRADVPIAALLSDGPVFGIAAAIAADALRTRGELLPVYTPDCDMPRLPGTSHILLQQNDPAPIQTLRDAAYHADLPYPTGCGAALLYFCREIKKRHTVVLSDSCADVLFGSAPAFDTDAYYQALSICSGILLPAVAETLDLANYAHAQFEAARAKAPCRSDDPAEQRRLETAYLTLQGHMATLFAHMDRMGMASGVELRFPFCDYRLVEYVWNIPQDMKRGAAILQKAAGDILPPSMPAVQQPPRPDNCRLQYETAAKQALLDILEDARAPLLAFVDKQALRNLLADNTAPQCAAYLFQINHWLELYRPMLH</sequence>
<dbReference type="SUPFAM" id="SSF56235">
    <property type="entry name" value="N-terminal nucleophile aminohydrolases (Ntn hydrolases)"/>
    <property type="match status" value="1"/>
</dbReference>
<dbReference type="InterPro" id="IPR006426">
    <property type="entry name" value="Asn_synth_AEB"/>
</dbReference>
<protein>
    <recommendedName>
        <fullName evidence="3">asparagine synthase (glutamine-hydrolyzing)</fullName>
        <ecNumber evidence="3">6.3.5.4</ecNumber>
    </recommendedName>
</protein>
<dbReference type="NCBIfam" id="TIGR01536">
    <property type="entry name" value="asn_synth_AEB"/>
    <property type="match status" value="1"/>
</dbReference>
<evidence type="ECO:0000259" key="11">
    <source>
        <dbReference type="PROSITE" id="PS51278"/>
    </source>
</evidence>
<evidence type="ECO:0000256" key="4">
    <source>
        <dbReference type="ARBA" id="ARBA00022741"/>
    </source>
</evidence>
<feature type="active site" description="For GATase activity" evidence="9">
    <location>
        <position position="2"/>
    </location>
</feature>
<dbReference type="Gene3D" id="3.60.20.10">
    <property type="entry name" value="Glutamine Phosphoribosylpyrophosphate, subunit 1, domain 1"/>
    <property type="match status" value="1"/>
</dbReference>